<dbReference type="Gene3D" id="1.25.40.10">
    <property type="entry name" value="Tetratricopeptide repeat domain"/>
    <property type="match status" value="1"/>
</dbReference>
<dbReference type="PANTHER" id="PTHR34465">
    <property type="entry name" value="CARBOXYL-TERMINAL HYDROLASE-LIKE PROTEIN, PUTATIVE (DUF627 AND DUF629)-RELATED"/>
    <property type="match status" value="1"/>
</dbReference>
<dbReference type="Pfam" id="PF04780">
    <property type="entry name" value="DUF629"/>
    <property type="match status" value="1"/>
</dbReference>
<dbReference type="EnsemblPlants" id="OB11G24480.1">
    <property type="protein sequence ID" value="OB11G24480.1"/>
    <property type="gene ID" value="OB11G24480"/>
</dbReference>
<evidence type="ECO:0000259" key="1">
    <source>
        <dbReference type="Pfam" id="PF04780"/>
    </source>
</evidence>
<dbReference type="AlphaFoldDB" id="J3N9G2"/>
<dbReference type="Gramene" id="OB11G24480.1">
    <property type="protein sequence ID" value="OB11G24480.1"/>
    <property type="gene ID" value="OB11G24480"/>
</dbReference>
<evidence type="ECO:0000313" key="3">
    <source>
        <dbReference type="Proteomes" id="UP000006038"/>
    </source>
</evidence>
<organism evidence="2">
    <name type="scientific">Oryza brachyantha</name>
    <name type="common">malo sina</name>
    <dbReference type="NCBI Taxonomy" id="4533"/>
    <lineage>
        <taxon>Eukaryota</taxon>
        <taxon>Viridiplantae</taxon>
        <taxon>Streptophyta</taxon>
        <taxon>Embryophyta</taxon>
        <taxon>Tracheophyta</taxon>
        <taxon>Spermatophyta</taxon>
        <taxon>Magnoliopsida</taxon>
        <taxon>Liliopsida</taxon>
        <taxon>Poales</taxon>
        <taxon>Poaceae</taxon>
        <taxon>BOP clade</taxon>
        <taxon>Oryzoideae</taxon>
        <taxon>Oryzeae</taxon>
        <taxon>Oryzinae</taxon>
        <taxon>Oryza</taxon>
    </lineage>
</organism>
<dbReference type="eggNOG" id="KOG1887">
    <property type="taxonomic scope" value="Eukaryota"/>
</dbReference>
<dbReference type="SUPFAM" id="SSF48452">
    <property type="entry name" value="TPR-like"/>
    <property type="match status" value="1"/>
</dbReference>
<dbReference type="OMA" id="QNMWLKF"/>
<accession>J3N9G2</accession>
<dbReference type="PANTHER" id="PTHR34465:SF6">
    <property type="entry name" value="OS11G0599000 PROTEIN"/>
    <property type="match status" value="1"/>
</dbReference>
<dbReference type="InterPro" id="IPR011990">
    <property type="entry name" value="TPR-like_helical_dom_sf"/>
</dbReference>
<dbReference type="Proteomes" id="UP000006038">
    <property type="component" value="Chromosome 11"/>
</dbReference>
<evidence type="ECO:0000313" key="2">
    <source>
        <dbReference type="EnsemblPlants" id="OB11G24480.1"/>
    </source>
</evidence>
<reference evidence="2" key="1">
    <citation type="journal article" date="2013" name="Nat. Commun.">
        <title>Whole-genome sequencing of Oryza brachyantha reveals mechanisms underlying Oryza genome evolution.</title>
        <authorList>
            <person name="Chen J."/>
            <person name="Huang Q."/>
            <person name="Gao D."/>
            <person name="Wang J."/>
            <person name="Lang Y."/>
            <person name="Liu T."/>
            <person name="Li B."/>
            <person name="Bai Z."/>
            <person name="Luis Goicoechea J."/>
            <person name="Liang C."/>
            <person name="Chen C."/>
            <person name="Zhang W."/>
            <person name="Sun S."/>
            <person name="Liao Y."/>
            <person name="Zhang X."/>
            <person name="Yang L."/>
            <person name="Song C."/>
            <person name="Wang M."/>
            <person name="Shi J."/>
            <person name="Liu G."/>
            <person name="Liu J."/>
            <person name="Zhou H."/>
            <person name="Zhou W."/>
            <person name="Yu Q."/>
            <person name="An N."/>
            <person name="Chen Y."/>
            <person name="Cai Q."/>
            <person name="Wang B."/>
            <person name="Liu B."/>
            <person name="Min J."/>
            <person name="Huang Y."/>
            <person name="Wu H."/>
            <person name="Li Z."/>
            <person name="Zhang Y."/>
            <person name="Yin Y."/>
            <person name="Song W."/>
            <person name="Jiang J."/>
            <person name="Jackson S.A."/>
            <person name="Wing R.A."/>
            <person name="Wang J."/>
            <person name="Chen M."/>
        </authorList>
    </citation>
    <scope>NUCLEOTIDE SEQUENCE [LARGE SCALE GENOMIC DNA]</scope>
    <source>
        <strain evidence="2">cv. IRGC 101232</strain>
    </source>
</reference>
<sequence>MNLRCEGSATAAIAQAVKLGLKHGDSALVLNLVGTLHQISYAACKFMAWSNAGSAAEESSEAAGHKSSALYAFSGAARLAPKCVSIAVSHAQMLIECERYDDAYDEIIRALTISKSDPVDPAENDVAYDLYDGDTTRAERLQKAMVVARHAMERITTVISEQFIPMESARVLDGIKLGGDATANARARAKHLAATYPFAPRVHVLRAFVDLERVRGFDPAIDKRRFLRRTLDMVHEAAETFPLSLVIALFRARLLFVLDQYDDAEHECRKAIALESPQDPKADDLPPGSVSGAEYDDRVSFVKNQLRTLMKKIILTAAIYLQILTSEEENSLMSVRTKPLIQSCDEIDKSSAKTITDALRFFKHNSSWSFWICPLSNRCDRWKFVDTSSLWIHLCSKHPEGSWGKLQSVLGPKLCENTSEGDCSSLKWITCSQDSDQNDIFRLIKVNDMFDSLIRLVEGGTEPDLVEMRTEKCREGAEILEGIKGRMETLPTDISSSQFDDARSEIQNMWLKFLINSVLDYQEVIFPFVRSFIWAKLKKRMTGDPNIVGHISSSKIDPVFEDGNSGDVEGTAMEIAEILLNMKCSLELEGDSSPTTPLPATETYGQSMEEMANTTRYQSVDVVSKENNDKDLFILHAIIQSLWNLRFLRDEILMGKPAWILNMSHNCCMADLIHEIFSAWGKNEQGGVAALLSSVKTSLCKIANGDMFQKFQAGKQIASEVVATILEGLHRSEASLHFYFNSEIEDCELKSFSELPVLYDEQLCFDDNCEYCGSPNIVDISPWSAPHFFTIGLDWSGGCENQVNLSEVLLGIAHPLDIKLLCKGVRSSANYALASMISYADERYICFARDEDKWLICDAGSVEAVDSWGQLLERFRDSGLQPEVLFFEVIK</sequence>
<keyword evidence="3" id="KW-1185">Reference proteome</keyword>
<dbReference type="HOGENOM" id="CLU_005362_0_0_1"/>
<name>J3N9G2_ORYBR</name>
<dbReference type="InterPro" id="IPR006865">
    <property type="entry name" value="DUF629"/>
</dbReference>
<proteinExistence type="predicted"/>
<protein>
    <recommendedName>
        <fullName evidence="1">DUF629 domain-containing protein</fullName>
    </recommendedName>
</protein>
<feature type="domain" description="DUF629" evidence="1">
    <location>
        <begin position="324"/>
        <end position="410"/>
    </location>
</feature>
<reference evidence="2" key="2">
    <citation type="submission" date="2013-04" db="UniProtKB">
        <authorList>
            <consortium name="EnsemblPlants"/>
        </authorList>
    </citation>
    <scope>IDENTIFICATION</scope>
</reference>